<sequence>MRVIVHEYHSVAQWRWKIEGRDETTEEDDEDEVCGICRVAYDGCCPDCNHPGDDCPLICGKCTHVFHMHCIEKWINTASSNRQCPMDRRTWVPAGSTETADP</sequence>
<dbReference type="InterPro" id="IPR051031">
    <property type="entry name" value="RING-box_E3_Ubiquitin_Ligase"/>
</dbReference>
<dbReference type="PANTHER" id="PTHR11210">
    <property type="entry name" value="RING BOX"/>
    <property type="match status" value="1"/>
</dbReference>
<dbReference type="HOGENOM" id="CLU_115512_0_1_1"/>
<gene>
    <name evidence="11" type="ORF">M408DRAFT_327292</name>
</gene>
<evidence type="ECO:0000313" key="12">
    <source>
        <dbReference type="Proteomes" id="UP000054097"/>
    </source>
</evidence>
<reference evidence="11 12" key="1">
    <citation type="submission" date="2014-04" db="EMBL/GenBank/DDBJ databases">
        <authorList>
            <consortium name="DOE Joint Genome Institute"/>
            <person name="Kuo A."/>
            <person name="Zuccaro A."/>
            <person name="Kohler A."/>
            <person name="Nagy L.G."/>
            <person name="Floudas D."/>
            <person name="Copeland A."/>
            <person name="Barry K.W."/>
            <person name="Cichocki N."/>
            <person name="Veneault-Fourrey C."/>
            <person name="LaButti K."/>
            <person name="Lindquist E.A."/>
            <person name="Lipzen A."/>
            <person name="Lundell T."/>
            <person name="Morin E."/>
            <person name="Murat C."/>
            <person name="Sun H."/>
            <person name="Tunlid A."/>
            <person name="Henrissat B."/>
            <person name="Grigoriev I.V."/>
            <person name="Hibbett D.S."/>
            <person name="Martin F."/>
            <person name="Nordberg H.P."/>
            <person name="Cantor M.N."/>
            <person name="Hua S.X."/>
        </authorList>
    </citation>
    <scope>NUCLEOTIDE SEQUENCE [LARGE SCALE GENOMIC DNA]</scope>
    <source>
        <strain evidence="11 12">MAFF 305830</strain>
    </source>
</reference>
<proteinExistence type="predicted"/>
<dbReference type="SUPFAM" id="SSF57850">
    <property type="entry name" value="RING/U-box"/>
    <property type="match status" value="1"/>
</dbReference>
<name>A0A0C3BID8_SERVB</name>
<dbReference type="GO" id="GO:0061630">
    <property type="term" value="F:ubiquitin protein ligase activity"/>
    <property type="evidence" value="ECO:0007669"/>
    <property type="project" value="InterPro"/>
</dbReference>
<dbReference type="Pfam" id="PF12861">
    <property type="entry name" value="zf-ANAPC11"/>
    <property type="match status" value="1"/>
</dbReference>
<evidence type="ECO:0000256" key="3">
    <source>
        <dbReference type="ARBA" id="ARBA00022723"/>
    </source>
</evidence>
<evidence type="ECO:0000256" key="8">
    <source>
        <dbReference type="ARBA" id="ARBA00023306"/>
    </source>
</evidence>
<evidence type="ECO:0000256" key="4">
    <source>
        <dbReference type="ARBA" id="ARBA00022771"/>
    </source>
</evidence>
<keyword evidence="5" id="KW-0498">Mitosis</keyword>
<dbReference type="AlphaFoldDB" id="A0A0C3BID8"/>
<dbReference type="Proteomes" id="UP000054097">
    <property type="component" value="Unassembled WGS sequence"/>
</dbReference>
<keyword evidence="3" id="KW-0479">Metal-binding</keyword>
<keyword evidence="4 9" id="KW-0863">Zinc-finger</keyword>
<evidence type="ECO:0000256" key="7">
    <source>
        <dbReference type="ARBA" id="ARBA00022833"/>
    </source>
</evidence>
<dbReference type="GO" id="GO:0005680">
    <property type="term" value="C:anaphase-promoting complex"/>
    <property type="evidence" value="ECO:0007669"/>
    <property type="project" value="InterPro"/>
</dbReference>
<evidence type="ECO:0000313" key="11">
    <source>
        <dbReference type="EMBL" id="KIM31894.1"/>
    </source>
</evidence>
<dbReference type="InterPro" id="IPR013083">
    <property type="entry name" value="Znf_RING/FYVE/PHD"/>
</dbReference>
<dbReference type="CDD" id="cd16456">
    <property type="entry name" value="RING-H2_APC11"/>
    <property type="match status" value="1"/>
</dbReference>
<evidence type="ECO:0000256" key="1">
    <source>
        <dbReference type="ARBA" id="ARBA00013928"/>
    </source>
</evidence>
<evidence type="ECO:0000256" key="9">
    <source>
        <dbReference type="PROSITE-ProRule" id="PRU00175"/>
    </source>
</evidence>
<dbReference type="GO" id="GO:0051301">
    <property type="term" value="P:cell division"/>
    <property type="evidence" value="ECO:0007669"/>
    <property type="project" value="UniProtKB-KW"/>
</dbReference>
<evidence type="ECO:0000256" key="2">
    <source>
        <dbReference type="ARBA" id="ARBA00022618"/>
    </source>
</evidence>
<dbReference type="GO" id="GO:0008270">
    <property type="term" value="F:zinc ion binding"/>
    <property type="evidence" value="ECO:0007669"/>
    <property type="project" value="UniProtKB-KW"/>
</dbReference>
<dbReference type="STRING" id="933852.A0A0C3BID8"/>
<keyword evidence="7" id="KW-0862">Zinc</keyword>
<keyword evidence="2" id="KW-0132">Cell division</keyword>
<dbReference type="InterPro" id="IPR024991">
    <property type="entry name" value="RING-H2_APC11"/>
</dbReference>
<dbReference type="EMBL" id="KN824281">
    <property type="protein sequence ID" value="KIM31894.1"/>
    <property type="molecule type" value="Genomic_DNA"/>
</dbReference>
<dbReference type="InterPro" id="IPR001841">
    <property type="entry name" value="Znf_RING"/>
</dbReference>
<organism evidence="11 12">
    <name type="scientific">Serendipita vermifera MAFF 305830</name>
    <dbReference type="NCBI Taxonomy" id="933852"/>
    <lineage>
        <taxon>Eukaryota</taxon>
        <taxon>Fungi</taxon>
        <taxon>Dikarya</taxon>
        <taxon>Basidiomycota</taxon>
        <taxon>Agaricomycotina</taxon>
        <taxon>Agaricomycetes</taxon>
        <taxon>Sebacinales</taxon>
        <taxon>Serendipitaceae</taxon>
        <taxon>Serendipita</taxon>
    </lineage>
</organism>
<reference evidence="12" key="2">
    <citation type="submission" date="2015-01" db="EMBL/GenBank/DDBJ databases">
        <title>Evolutionary Origins and Diversification of the Mycorrhizal Mutualists.</title>
        <authorList>
            <consortium name="DOE Joint Genome Institute"/>
            <consortium name="Mycorrhizal Genomics Consortium"/>
            <person name="Kohler A."/>
            <person name="Kuo A."/>
            <person name="Nagy L.G."/>
            <person name="Floudas D."/>
            <person name="Copeland A."/>
            <person name="Barry K.W."/>
            <person name="Cichocki N."/>
            <person name="Veneault-Fourrey C."/>
            <person name="LaButti K."/>
            <person name="Lindquist E.A."/>
            <person name="Lipzen A."/>
            <person name="Lundell T."/>
            <person name="Morin E."/>
            <person name="Murat C."/>
            <person name="Riley R."/>
            <person name="Ohm R."/>
            <person name="Sun H."/>
            <person name="Tunlid A."/>
            <person name="Henrissat B."/>
            <person name="Grigoriev I.V."/>
            <person name="Hibbett D.S."/>
            <person name="Martin F."/>
        </authorList>
    </citation>
    <scope>NUCLEOTIDE SEQUENCE [LARGE SCALE GENOMIC DNA]</scope>
    <source>
        <strain evidence="12">MAFF 305830</strain>
    </source>
</reference>
<protein>
    <recommendedName>
        <fullName evidence="1">Anaphase-promoting complex subunit 11</fullName>
    </recommendedName>
</protein>
<evidence type="ECO:0000256" key="6">
    <source>
        <dbReference type="ARBA" id="ARBA00022786"/>
    </source>
</evidence>
<keyword evidence="8" id="KW-0131">Cell cycle</keyword>
<dbReference type="OrthoDB" id="1681166at2759"/>
<dbReference type="GO" id="GO:0031145">
    <property type="term" value="P:anaphase-promoting complex-dependent catabolic process"/>
    <property type="evidence" value="ECO:0007669"/>
    <property type="project" value="InterPro"/>
</dbReference>
<accession>A0A0C3BID8</accession>
<dbReference type="Gene3D" id="3.30.40.10">
    <property type="entry name" value="Zinc/RING finger domain, C3HC4 (zinc finger)"/>
    <property type="match status" value="1"/>
</dbReference>
<dbReference type="PROSITE" id="PS50089">
    <property type="entry name" value="ZF_RING_2"/>
    <property type="match status" value="1"/>
</dbReference>
<keyword evidence="12" id="KW-1185">Reference proteome</keyword>
<evidence type="ECO:0000256" key="5">
    <source>
        <dbReference type="ARBA" id="ARBA00022776"/>
    </source>
</evidence>
<feature type="domain" description="RING-type" evidence="10">
    <location>
        <begin position="45"/>
        <end position="88"/>
    </location>
</feature>
<keyword evidence="6" id="KW-0833">Ubl conjugation pathway</keyword>
<evidence type="ECO:0000259" key="10">
    <source>
        <dbReference type="PROSITE" id="PS50089"/>
    </source>
</evidence>
<dbReference type="GO" id="GO:0097602">
    <property type="term" value="F:cullin family protein binding"/>
    <property type="evidence" value="ECO:0007669"/>
    <property type="project" value="InterPro"/>
</dbReference>